<dbReference type="EMBL" id="JACOPL010000006">
    <property type="protein sequence ID" value="MBC5725432.1"/>
    <property type="molecule type" value="Genomic_DNA"/>
</dbReference>
<protein>
    <submittedName>
        <fullName evidence="6">CvpA family protein</fullName>
    </submittedName>
</protein>
<feature type="transmembrane region" description="Helical" evidence="5">
    <location>
        <begin position="142"/>
        <end position="169"/>
    </location>
</feature>
<keyword evidence="7" id="KW-1185">Reference proteome</keyword>
<reference evidence="6" key="1">
    <citation type="submission" date="2020-08" db="EMBL/GenBank/DDBJ databases">
        <title>Genome public.</title>
        <authorList>
            <person name="Liu C."/>
            <person name="Sun Q."/>
        </authorList>
    </citation>
    <scope>NUCLEOTIDE SEQUENCE</scope>
    <source>
        <strain evidence="6">NSJ-28</strain>
    </source>
</reference>
<keyword evidence="3 5" id="KW-1133">Transmembrane helix</keyword>
<evidence type="ECO:0000256" key="5">
    <source>
        <dbReference type="SAM" id="Phobius"/>
    </source>
</evidence>
<dbReference type="GO" id="GO:0009403">
    <property type="term" value="P:toxin biosynthetic process"/>
    <property type="evidence" value="ECO:0007669"/>
    <property type="project" value="InterPro"/>
</dbReference>
<dbReference type="RefSeq" id="WP_186949918.1">
    <property type="nucleotide sequence ID" value="NZ_JACOPL010000006.1"/>
</dbReference>
<evidence type="ECO:0000313" key="7">
    <source>
        <dbReference type="Proteomes" id="UP000606499"/>
    </source>
</evidence>
<dbReference type="AlphaFoldDB" id="A0A923LW80"/>
<comment type="subcellular location">
    <subcellularLocation>
        <location evidence="1">Membrane</location>
        <topology evidence="1">Multi-pass membrane protein</topology>
    </subcellularLocation>
</comment>
<feature type="transmembrane region" description="Helical" evidence="5">
    <location>
        <begin position="40"/>
        <end position="62"/>
    </location>
</feature>
<comment type="caution">
    <text evidence="6">The sequence shown here is derived from an EMBL/GenBank/DDBJ whole genome shotgun (WGS) entry which is preliminary data.</text>
</comment>
<sequence length="205" mass="21527">MQADLLLDLLKGLLNLPDLVILAVVLICMALGFRRGFFGSLYGLVGKLIALAAAFFAARAAAPIVAKWVVTPIVGDIFQNQAALGEAAGLLDGLRQTVTEAATSMAESIAFLLLLLLCAILFGWIISFAAKSLHFIAHLTPLGILDSLAGGIVGAVTGLVLVALLLLGIEWFFPITYSSLGCLSPERVSNTLLLAKLMDILPVAI</sequence>
<name>A0A923LW80_9FIRM</name>
<evidence type="ECO:0000256" key="4">
    <source>
        <dbReference type="ARBA" id="ARBA00023136"/>
    </source>
</evidence>
<organism evidence="6 7">
    <name type="scientific">Agathobaculum faecis</name>
    <dbReference type="NCBI Taxonomy" id="2763013"/>
    <lineage>
        <taxon>Bacteria</taxon>
        <taxon>Bacillati</taxon>
        <taxon>Bacillota</taxon>
        <taxon>Clostridia</taxon>
        <taxon>Eubacteriales</taxon>
        <taxon>Butyricicoccaceae</taxon>
        <taxon>Agathobaculum</taxon>
    </lineage>
</organism>
<feature type="transmembrane region" description="Helical" evidence="5">
    <location>
        <begin position="12"/>
        <end position="33"/>
    </location>
</feature>
<dbReference type="InterPro" id="IPR003825">
    <property type="entry name" value="Colicin-V_CvpA"/>
</dbReference>
<keyword evidence="4 5" id="KW-0472">Membrane</keyword>
<dbReference type="GO" id="GO:0016020">
    <property type="term" value="C:membrane"/>
    <property type="evidence" value="ECO:0007669"/>
    <property type="project" value="UniProtKB-SubCell"/>
</dbReference>
<evidence type="ECO:0000256" key="2">
    <source>
        <dbReference type="ARBA" id="ARBA00022692"/>
    </source>
</evidence>
<evidence type="ECO:0000313" key="6">
    <source>
        <dbReference type="EMBL" id="MBC5725432.1"/>
    </source>
</evidence>
<evidence type="ECO:0000256" key="3">
    <source>
        <dbReference type="ARBA" id="ARBA00022989"/>
    </source>
</evidence>
<dbReference type="Pfam" id="PF02674">
    <property type="entry name" value="Colicin_V"/>
    <property type="match status" value="1"/>
</dbReference>
<dbReference type="Proteomes" id="UP000606499">
    <property type="component" value="Unassembled WGS sequence"/>
</dbReference>
<keyword evidence="2 5" id="KW-0812">Transmembrane</keyword>
<evidence type="ECO:0000256" key="1">
    <source>
        <dbReference type="ARBA" id="ARBA00004141"/>
    </source>
</evidence>
<proteinExistence type="predicted"/>
<feature type="transmembrane region" description="Helical" evidence="5">
    <location>
        <begin position="109"/>
        <end position="130"/>
    </location>
</feature>
<gene>
    <name evidence="6" type="ORF">H8S45_08160</name>
</gene>
<accession>A0A923LW80</accession>